<comment type="subcellular location">
    <subcellularLocation>
        <location evidence="1">Membrane</location>
        <topology evidence="1">Multi-pass membrane protein</topology>
    </subcellularLocation>
</comment>
<dbReference type="GO" id="GO:0042626">
    <property type="term" value="F:ATPase-coupled transmembrane transporter activity"/>
    <property type="evidence" value="ECO:0007669"/>
    <property type="project" value="TreeGrafter"/>
</dbReference>
<protein>
    <recommendedName>
        <fullName evidence="7">ABC transporter domain-containing protein</fullName>
    </recommendedName>
</protein>
<comment type="caution">
    <text evidence="8">The sequence shown here is derived from an EMBL/GenBank/DDBJ whole genome shotgun (WGS) entry which is preliminary data.</text>
</comment>
<dbReference type="OrthoDB" id="66620at2759"/>
<evidence type="ECO:0000256" key="2">
    <source>
        <dbReference type="ARBA" id="ARBA00005814"/>
    </source>
</evidence>
<feature type="domain" description="ABC transporter" evidence="7">
    <location>
        <begin position="61"/>
        <end position="156"/>
    </location>
</feature>
<keyword evidence="5" id="KW-1133">Transmembrane helix</keyword>
<dbReference type="GO" id="GO:0030659">
    <property type="term" value="C:cytoplasmic vesicle membrane"/>
    <property type="evidence" value="ECO:0007669"/>
    <property type="project" value="TreeGrafter"/>
</dbReference>
<sequence>MYIYAIPLIFRSSKKGKGYMGIQEKSRGVTLAWQELSVYVPVKTSGIFSRDKRPKPFKRVLNNVSGIVYPGNLMAIMGASGAGKTTLMNVLAHKNEGSVAVDGEVRVNGMPLGGYMSHLSGFVYQQDLFIGTLTVSEHLHFMVTTLLTSKLRERFHTHFQRASAPAILPLNTYA</sequence>
<dbReference type="GO" id="GO:0005886">
    <property type="term" value="C:plasma membrane"/>
    <property type="evidence" value="ECO:0007669"/>
    <property type="project" value="TreeGrafter"/>
</dbReference>
<evidence type="ECO:0000313" key="9">
    <source>
        <dbReference type="Proteomes" id="UP000708208"/>
    </source>
</evidence>
<dbReference type="PANTHER" id="PTHR48041:SF139">
    <property type="entry name" value="PROTEIN SCARLET"/>
    <property type="match status" value="1"/>
</dbReference>
<keyword evidence="6" id="KW-0472">Membrane</keyword>
<evidence type="ECO:0000313" key="8">
    <source>
        <dbReference type="EMBL" id="CAG7733395.1"/>
    </source>
</evidence>
<dbReference type="AlphaFoldDB" id="A0A8J2K5M6"/>
<keyword evidence="9" id="KW-1185">Reference proteome</keyword>
<dbReference type="InterPro" id="IPR050352">
    <property type="entry name" value="ABCG_transporters"/>
</dbReference>
<evidence type="ECO:0000256" key="1">
    <source>
        <dbReference type="ARBA" id="ARBA00004141"/>
    </source>
</evidence>
<evidence type="ECO:0000256" key="4">
    <source>
        <dbReference type="ARBA" id="ARBA00022692"/>
    </source>
</evidence>
<evidence type="ECO:0000256" key="5">
    <source>
        <dbReference type="ARBA" id="ARBA00022989"/>
    </source>
</evidence>
<evidence type="ECO:0000259" key="7">
    <source>
        <dbReference type="Pfam" id="PF00005"/>
    </source>
</evidence>
<dbReference type="PANTHER" id="PTHR48041">
    <property type="entry name" value="ABC TRANSPORTER G FAMILY MEMBER 28"/>
    <property type="match status" value="1"/>
</dbReference>
<dbReference type="Pfam" id="PF00005">
    <property type="entry name" value="ABC_tran"/>
    <property type="match status" value="1"/>
</dbReference>
<proteinExistence type="inferred from homology"/>
<evidence type="ECO:0000256" key="6">
    <source>
        <dbReference type="ARBA" id="ARBA00023136"/>
    </source>
</evidence>
<dbReference type="GO" id="GO:0016887">
    <property type="term" value="F:ATP hydrolysis activity"/>
    <property type="evidence" value="ECO:0007669"/>
    <property type="project" value="InterPro"/>
</dbReference>
<dbReference type="Proteomes" id="UP000708208">
    <property type="component" value="Unassembled WGS sequence"/>
</dbReference>
<keyword evidence="4" id="KW-0812">Transmembrane</keyword>
<keyword evidence="3" id="KW-0813">Transport</keyword>
<evidence type="ECO:0000256" key="3">
    <source>
        <dbReference type="ARBA" id="ARBA00022448"/>
    </source>
</evidence>
<dbReference type="GO" id="GO:0005524">
    <property type="term" value="F:ATP binding"/>
    <property type="evidence" value="ECO:0007669"/>
    <property type="project" value="InterPro"/>
</dbReference>
<accession>A0A8J2K5M6</accession>
<gene>
    <name evidence="8" type="ORF">AFUS01_LOCUS21840</name>
</gene>
<dbReference type="InterPro" id="IPR003439">
    <property type="entry name" value="ABC_transporter-like_ATP-bd"/>
</dbReference>
<comment type="similarity">
    <text evidence="2">Belongs to the ABC transporter superfamily. ABCG family. Eye pigment precursor importer (TC 3.A.1.204) subfamily.</text>
</comment>
<name>A0A8J2K5M6_9HEXA</name>
<dbReference type="EMBL" id="CAJVCH010248347">
    <property type="protein sequence ID" value="CAG7733395.1"/>
    <property type="molecule type" value="Genomic_DNA"/>
</dbReference>
<organism evidence="8 9">
    <name type="scientific">Allacma fusca</name>
    <dbReference type="NCBI Taxonomy" id="39272"/>
    <lineage>
        <taxon>Eukaryota</taxon>
        <taxon>Metazoa</taxon>
        <taxon>Ecdysozoa</taxon>
        <taxon>Arthropoda</taxon>
        <taxon>Hexapoda</taxon>
        <taxon>Collembola</taxon>
        <taxon>Symphypleona</taxon>
        <taxon>Sminthuridae</taxon>
        <taxon>Allacma</taxon>
    </lineage>
</organism>
<reference evidence="8" key="1">
    <citation type="submission" date="2021-06" db="EMBL/GenBank/DDBJ databases">
        <authorList>
            <person name="Hodson N. C."/>
            <person name="Mongue J. A."/>
            <person name="Jaron S. K."/>
        </authorList>
    </citation>
    <scope>NUCLEOTIDE SEQUENCE</scope>
</reference>